<evidence type="ECO:0000256" key="4">
    <source>
        <dbReference type="SAM" id="MobiDB-lite"/>
    </source>
</evidence>
<dbReference type="InterPro" id="IPR036179">
    <property type="entry name" value="Ig-like_dom_sf"/>
</dbReference>
<dbReference type="SMART" id="SM00409">
    <property type="entry name" value="IG"/>
    <property type="match status" value="2"/>
</dbReference>
<dbReference type="PROSITE" id="PS50835">
    <property type="entry name" value="IG_LIKE"/>
    <property type="match status" value="3"/>
</dbReference>
<feature type="domain" description="Ig-like" evidence="6">
    <location>
        <begin position="166"/>
        <end position="258"/>
    </location>
</feature>
<feature type="transmembrane region" description="Helical" evidence="5">
    <location>
        <begin position="480"/>
        <end position="502"/>
    </location>
</feature>
<dbReference type="EMBL" id="CAXKWB010021319">
    <property type="protein sequence ID" value="CAL4123112.1"/>
    <property type="molecule type" value="Genomic_DNA"/>
</dbReference>
<dbReference type="CDD" id="cd00096">
    <property type="entry name" value="Ig"/>
    <property type="match status" value="1"/>
</dbReference>
<feature type="domain" description="Ig-like" evidence="6">
    <location>
        <begin position="66"/>
        <end position="159"/>
    </location>
</feature>
<feature type="non-terminal residue" evidence="8">
    <location>
        <position position="756"/>
    </location>
</feature>
<evidence type="ECO:0000256" key="5">
    <source>
        <dbReference type="SAM" id="Phobius"/>
    </source>
</evidence>
<feature type="non-terminal residue" evidence="8">
    <location>
        <position position="1"/>
    </location>
</feature>
<comment type="subcellular location">
    <subcellularLocation>
        <location evidence="1">Membrane</location>
        <topology evidence="1">Single-pass membrane protein</topology>
    </subcellularLocation>
</comment>
<keyword evidence="9" id="KW-1185">Reference proteome</keyword>
<sequence>PMVTWWEGSVLLDDISEISQGSYVQNTIHVGPLGYRDLYRHLTCQADNTRLAPPTAHTLTIDMILPPMAVSITEPLRPFTEGNISQFTCEASGSRPAAIITWYKDGRQLHNTRDQVVHEGNTTRSTVSVTLTAADHGNYISCRAQNHKLSSAVLEDSLKLIVIYSPRVSLSAGRSINLEDIKQYDDVYFECNIDANPKPHKVQWFINGDELYHNASGGIILSSNSLVLQRVSRSLSGTFTCIATNQKGWGASNGINLSIKYPPICRGDQRVIYGGGNYEALNVTCSVDALPEPDSFRWAFNGSSEVVESLEVVKWQIGPSVSAVSYTPKSHLDYGTLLCWARNNIGMQLQPCVYHIIHAALPEPVHNCTVSNITSTGVRLHCHEGWDGGMEQTFMLSVSQEQDAAAHLLEKPRVLAYTSNSPKPQFILSQLDSDVNYILTVSAMNKKGQSQPVRIRITTQTGVVGKQISPGNVGLDLSPILAAISSIMAGLLLLIFIIALIVKKTQKKQSMTKLKVTYDKKTPISHKNSESSEEQDPDIIPNKQESKINEMRETSFDALNADEIKKREEQLLKEQRQLQQCLQSNERKMLQQQFPDPRANNKDPYRLKAHFSEKQVEEIHPLESEPLLIGDKRINGGRLNSRNPPAIIKRMNLDSNASHSSYMGFPNYDQTITYNDDSFIPDTFKSKSSHDPNTMAPIFSTMSLPRKKPKHYQHDVPFVDPSLVSSSGKDFRYSTSNISNNLDNYVPNSQLISSIN</sequence>
<dbReference type="Pfam" id="PF13927">
    <property type="entry name" value="Ig_3"/>
    <property type="match status" value="1"/>
</dbReference>
<dbReference type="InterPro" id="IPR036116">
    <property type="entry name" value="FN3_sf"/>
</dbReference>
<dbReference type="SMART" id="SM00060">
    <property type="entry name" value="FN3"/>
    <property type="match status" value="1"/>
</dbReference>
<feature type="domain" description="Fibronectin type-III" evidence="7">
    <location>
        <begin position="361"/>
        <end position="464"/>
    </location>
</feature>
<comment type="caution">
    <text evidence="8">The sequence shown here is derived from an EMBL/GenBank/DDBJ whole genome shotgun (WGS) entry which is preliminary data.</text>
</comment>
<dbReference type="Gene3D" id="2.60.40.10">
    <property type="entry name" value="Immunoglobulins"/>
    <property type="match status" value="3"/>
</dbReference>
<dbReference type="PROSITE" id="PS50853">
    <property type="entry name" value="FN3"/>
    <property type="match status" value="1"/>
</dbReference>
<feature type="domain" description="Ig-like" evidence="6">
    <location>
        <begin position="262"/>
        <end position="344"/>
    </location>
</feature>
<dbReference type="InterPro" id="IPR003599">
    <property type="entry name" value="Ig_sub"/>
</dbReference>
<reference evidence="8 9" key="1">
    <citation type="submission" date="2024-05" db="EMBL/GenBank/DDBJ databases">
        <authorList>
            <person name="Wallberg A."/>
        </authorList>
    </citation>
    <scope>NUCLEOTIDE SEQUENCE [LARGE SCALE GENOMIC DNA]</scope>
</reference>
<evidence type="ECO:0000259" key="7">
    <source>
        <dbReference type="PROSITE" id="PS50853"/>
    </source>
</evidence>
<protein>
    <recommendedName>
        <fullName evidence="10">Nephrin</fullName>
    </recommendedName>
</protein>
<dbReference type="SUPFAM" id="SSF48726">
    <property type="entry name" value="Immunoglobulin"/>
    <property type="match status" value="2"/>
</dbReference>
<proteinExistence type="predicted"/>
<organism evidence="8 9">
    <name type="scientific">Meganyctiphanes norvegica</name>
    <name type="common">Northern krill</name>
    <name type="synonym">Thysanopoda norvegica</name>
    <dbReference type="NCBI Taxonomy" id="48144"/>
    <lineage>
        <taxon>Eukaryota</taxon>
        <taxon>Metazoa</taxon>
        <taxon>Ecdysozoa</taxon>
        <taxon>Arthropoda</taxon>
        <taxon>Crustacea</taxon>
        <taxon>Multicrustacea</taxon>
        <taxon>Malacostraca</taxon>
        <taxon>Eumalacostraca</taxon>
        <taxon>Eucarida</taxon>
        <taxon>Euphausiacea</taxon>
        <taxon>Euphausiidae</taxon>
        <taxon>Meganyctiphanes</taxon>
    </lineage>
</organism>
<dbReference type="GO" id="GO:0016020">
    <property type="term" value="C:membrane"/>
    <property type="evidence" value="ECO:0007669"/>
    <property type="project" value="UniProtKB-SubCell"/>
</dbReference>
<dbReference type="SUPFAM" id="SSF49265">
    <property type="entry name" value="Fibronectin type III"/>
    <property type="match status" value="1"/>
</dbReference>
<dbReference type="InterPro" id="IPR003598">
    <property type="entry name" value="Ig_sub2"/>
</dbReference>
<keyword evidence="5" id="KW-0812">Transmembrane</keyword>
<accession>A0AAV2RI91</accession>
<dbReference type="PANTHER" id="PTHR23278">
    <property type="entry name" value="SIDESTEP PROTEIN"/>
    <property type="match status" value="1"/>
</dbReference>
<dbReference type="InterPro" id="IPR013162">
    <property type="entry name" value="CD80_C2-set"/>
</dbReference>
<dbReference type="CDD" id="cd00063">
    <property type="entry name" value="FN3"/>
    <property type="match status" value="1"/>
</dbReference>
<evidence type="ECO:0000313" key="8">
    <source>
        <dbReference type="EMBL" id="CAL4123112.1"/>
    </source>
</evidence>
<keyword evidence="5" id="KW-1133">Transmembrane helix</keyword>
<dbReference type="InterPro" id="IPR003961">
    <property type="entry name" value="FN3_dom"/>
</dbReference>
<dbReference type="Pfam" id="PF08205">
    <property type="entry name" value="C2-set_2"/>
    <property type="match status" value="1"/>
</dbReference>
<name>A0AAV2RI91_MEGNR</name>
<dbReference type="InterPro" id="IPR013783">
    <property type="entry name" value="Ig-like_fold"/>
</dbReference>
<gene>
    <name evidence="8" type="ORF">MNOR_LOCUS23800</name>
</gene>
<evidence type="ECO:0000256" key="1">
    <source>
        <dbReference type="ARBA" id="ARBA00004167"/>
    </source>
</evidence>
<evidence type="ECO:0000256" key="3">
    <source>
        <dbReference type="ARBA" id="ARBA00023157"/>
    </source>
</evidence>
<feature type="region of interest" description="Disordered" evidence="4">
    <location>
        <begin position="522"/>
        <end position="549"/>
    </location>
</feature>
<evidence type="ECO:0000259" key="6">
    <source>
        <dbReference type="PROSITE" id="PS50835"/>
    </source>
</evidence>
<dbReference type="Proteomes" id="UP001497623">
    <property type="component" value="Unassembled WGS sequence"/>
</dbReference>
<evidence type="ECO:0000256" key="2">
    <source>
        <dbReference type="ARBA" id="ARBA00023136"/>
    </source>
</evidence>
<dbReference type="PANTHER" id="PTHR23278:SF19">
    <property type="entry name" value="OBSCURIN"/>
    <property type="match status" value="1"/>
</dbReference>
<dbReference type="InterPro" id="IPR007110">
    <property type="entry name" value="Ig-like_dom"/>
</dbReference>
<evidence type="ECO:0008006" key="10">
    <source>
        <dbReference type="Google" id="ProtNLM"/>
    </source>
</evidence>
<dbReference type="SMART" id="SM00408">
    <property type="entry name" value="IGc2"/>
    <property type="match status" value="2"/>
</dbReference>
<evidence type="ECO:0000313" key="9">
    <source>
        <dbReference type="Proteomes" id="UP001497623"/>
    </source>
</evidence>
<dbReference type="AlphaFoldDB" id="A0AAV2RI91"/>
<keyword evidence="2 5" id="KW-0472">Membrane</keyword>
<keyword evidence="3" id="KW-1015">Disulfide bond</keyword>